<feature type="domain" description="GSKIP" evidence="3">
    <location>
        <begin position="185"/>
        <end position="231"/>
    </location>
</feature>
<reference evidence="4" key="1">
    <citation type="submission" date="2025-08" db="UniProtKB">
        <authorList>
            <consortium name="Ensembl"/>
        </authorList>
    </citation>
    <scope>IDENTIFICATION</scope>
</reference>
<sequence length="237" mass="24826">MGCAEAARPRLAPQCGLPAAGLPQCPSHGRWGGTACPQAPAGSSILTRPPPPPSSRRPASAEGTAAPHGTRGMAARRDWEAAGAGPRASSRRWHSRVGAMRTARRLPPHTSPTAPRAVTGTVTQSGSGVSERRRRGRKLSREARRGAVAAAPEGTGRGASGAAALRRDGRAAGAAAVWGWALGLVVAYDFDQTDDSLQNPYHETVYSLLDTLSPAYREVFGNALLQRLEALKRDSQS</sequence>
<proteinExistence type="inferred from homology"/>
<evidence type="ECO:0000259" key="3">
    <source>
        <dbReference type="Pfam" id="PF05303"/>
    </source>
</evidence>
<keyword evidence="5" id="KW-1185">Reference proteome</keyword>
<dbReference type="GO" id="GO:0005737">
    <property type="term" value="C:cytoplasm"/>
    <property type="evidence" value="ECO:0007669"/>
    <property type="project" value="TreeGrafter"/>
</dbReference>
<dbReference type="GO" id="GO:0019207">
    <property type="term" value="F:kinase regulator activity"/>
    <property type="evidence" value="ECO:0007669"/>
    <property type="project" value="TreeGrafter"/>
</dbReference>
<evidence type="ECO:0000256" key="1">
    <source>
        <dbReference type="ARBA" id="ARBA00009571"/>
    </source>
</evidence>
<accession>A0A8C9LBF4</accession>
<dbReference type="InterPro" id="IPR023231">
    <property type="entry name" value="GSKIP_dom_sf"/>
</dbReference>
<reference evidence="4" key="2">
    <citation type="submission" date="2025-09" db="UniProtKB">
        <authorList>
            <consortium name="Ensembl"/>
        </authorList>
    </citation>
    <scope>IDENTIFICATION</scope>
</reference>
<dbReference type="Ensembl" id="ENSPSTT00000015637.1">
    <property type="protein sequence ID" value="ENSPSTP00000014901.1"/>
    <property type="gene ID" value="ENSPSTG00000010556.1"/>
</dbReference>
<dbReference type="InterPro" id="IPR007967">
    <property type="entry name" value="GSKIP_dom"/>
</dbReference>
<evidence type="ECO:0000256" key="2">
    <source>
        <dbReference type="SAM" id="MobiDB-lite"/>
    </source>
</evidence>
<organism evidence="4 5">
    <name type="scientific">Pavo cristatus</name>
    <name type="common">Indian peafowl</name>
    <name type="synonym">Blue peafowl</name>
    <dbReference type="NCBI Taxonomy" id="9049"/>
    <lineage>
        <taxon>Eukaryota</taxon>
        <taxon>Metazoa</taxon>
        <taxon>Chordata</taxon>
        <taxon>Craniata</taxon>
        <taxon>Vertebrata</taxon>
        <taxon>Euteleostomi</taxon>
        <taxon>Archelosauria</taxon>
        <taxon>Archosauria</taxon>
        <taxon>Dinosauria</taxon>
        <taxon>Saurischia</taxon>
        <taxon>Theropoda</taxon>
        <taxon>Coelurosauria</taxon>
        <taxon>Aves</taxon>
        <taxon>Neognathae</taxon>
        <taxon>Galloanserae</taxon>
        <taxon>Galliformes</taxon>
        <taxon>Phasianidae</taxon>
        <taxon>Phasianinae</taxon>
        <taxon>Pavo</taxon>
    </lineage>
</organism>
<dbReference type="PANTHER" id="PTHR12490:SF4">
    <property type="entry name" value="GSK3B-INTERACTING PROTEIN"/>
    <property type="match status" value="1"/>
</dbReference>
<dbReference type="Proteomes" id="UP000694428">
    <property type="component" value="Unplaced"/>
</dbReference>
<comment type="similarity">
    <text evidence="1">Belongs to the GSKIP family.</text>
</comment>
<dbReference type="PANTHER" id="PTHR12490">
    <property type="entry name" value="GSK3B-INTERACTING PROTEIN"/>
    <property type="match status" value="1"/>
</dbReference>
<dbReference type="AlphaFoldDB" id="A0A8C9LBF4"/>
<dbReference type="GO" id="GO:0060828">
    <property type="term" value="P:regulation of canonical Wnt signaling pathway"/>
    <property type="evidence" value="ECO:0007669"/>
    <property type="project" value="InterPro"/>
</dbReference>
<dbReference type="GO" id="GO:0051018">
    <property type="term" value="F:protein kinase A binding"/>
    <property type="evidence" value="ECO:0007669"/>
    <property type="project" value="TreeGrafter"/>
</dbReference>
<dbReference type="Gene3D" id="3.30.2280.10">
    <property type="entry name" value="Hypothetical protein (hspc210)"/>
    <property type="match status" value="1"/>
</dbReference>
<evidence type="ECO:0000313" key="5">
    <source>
        <dbReference type="Proteomes" id="UP000694428"/>
    </source>
</evidence>
<protein>
    <recommendedName>
        <fullName evidence="3">GSKIP domain-containing protein</fullName>
    </recommendedName>
</protein>
<dbReference type="Pfam" id="PF05303">
    <property type="entry name" value="GSKIP_dom"/>
    <property type="match status" value="1"/>
</dbReference>
<dbReference type="SUPFAM" id="SSF103107">
    <property type="entry name" value="Hypothetical protein c14orf129, hspc210"/>
    <property type="match status" value="1"/>
</dbReference>
<name>A0A8C9LBF4_PAVCR</name>
<evidence type="ECO:0000313" key="4">
    <source>
        <dbReference type="Ensembl" id="ENSPSTP00000014901.1"/>
    </source>
</evidence>
<dbReference type="InterPro" id="IPR037395">
    <property type="entry name" value="GSKIP"/>
</dbReference>
<feature type="region of interest" description="Disordered" evidence="2">
    <location>
        <begin position="1"/>
        <end position="161"/>
    </location>
</feature>